<evidence type="ECO:0000313" key="2">
    <source>
        <dbReference type="EMBL" id="KZV23660.1"/>
    </source>
</evidence>
<accession>A0A2Z7AS06</accession>
<evidence type="ECO:0000313" key="3">
    <source>
        <dbReference type="Proteomes" id="UP000250235"/>
    </source>
</evidence>
<keyword evidence="3" id="KW-1185">Reference proteome</keyword>
<dbReference type="Proteomes" id="UP000250235">
    <property type="component" value="Unassembled WGS sequence"/>
</dbReference>
<organism evidence="2 3">
    <name type="scientific">Dorcoceras hygrometricum</name>
    <dbReference type="NCBI Taxonomy" id="472368"/>
    <lineage>
        <taxon>Eukaryota</taxon>
        <taxon>Viridiplantae</taxon>
        <taxon>Streptophyta</taxon>
        <taxon>Embryophyta</taxon>
        <taxon>Tracheophyta</taxon>
        <taxon>Spermatophyta</taxon>
        <taxon>Magnoliopsida</taxon>
        <taxon>eudicotyledons</taxon>
        <taxon>Gunneridae</taxon>
        <taxon>Pentapetalae</taxon>
        <taxon>asterids</taxon>
        <taxon>lamiids</taxon>
        <taxon>Lamiales</taxon>
        <taxon>Gesneriaceae</taxon>
        <taxon>Didymocarpoideae</taxon>
        <taxon>Trichosporeae</taxon>
        <taxon>Loxocarpinae</taxon>
        <taxon>Dorcoceras</taxon>
    </lineage>
</organism>
<evidence type="ECO:0000256" key="1">
    <source>
        <dbReference type="SAM" id="MobiDB-lite"/>
    </source>
</evidence>
<sequence>MNEEDSPDSNTSVIASMAQLLEQLIGRSNQGNGQSLNREFSHKNPQEKFRRQRSKEFSGTSDPLATESWIKSLEVIFEYLQLADPDRASCAIYMLRKDTMI</sequence>
<dbReference type="AlphaFoldDB" id="A0A2Z7AS06"/>
<proteinExistence type="predicted"/>
<feature type="region of interest" description="Disordered" evidence="1">
    <location>
        <begin position="26"/>
        <end position="62"/>
    </location>
</feature>
<protein>
    <submittedName>
        <fullName evidence="2">Uncharacterized protein</fullName>
    </submittedName>
</protein>
<reference evidence="2 3" key="1">
    <citation type="journal article" date="2015" name="Proc. Natl. Acad. Sci. U.S.A.">
        <title>The resurrection genome of Boea hygrometrica: A blueprint for survival of dehydration.</title>
        <authorList>
            <person name="Xiao L."/>
            <person name="Yang G."/>
            <person name="Zhang L."/>
            <person name="Yang X."/>
            <person name="Zhao S."/>
            <person name="Ji Z."/>
            <person name="Zhou Q."/>
            <person name="Hu M."/>
            <person name="Wang Y."/>
            <person name="Chen M."/>
            <person name="Xu Y."/>
            <person name="Jin H."/>
            <person name="Xiao X."/>
            <person name="Hu G."/>
            <person name="Bao F."/>
            <person name="Hu Y."/>
            <person name="Wan P."/>
            <person name="Li L."/>
            <person name="Deng X."/>
            <person name="Kuang T."/>
            <person name="Xiang C."/>
            <person name="Zhu J.K."/>
            <person name="Oliver M.J."/>
            <person name="He Y."/>
        </authorList>
    </citation>
    <scope>NUCLEOTIDE SEQUENCE [LARGE SCALE GENOMIC DNA]</scope>
    <source>
        <strain evidence="3">cv. XS01</strain>
    </source>
</reference>
<gene>
    <name evidence="2" type="ORF">F511_06990</name>
</gene>
<dbReference type="EMBL" id="KV013406">
    <property type="protein sequence ID" value="KZV23660.1"/>
    <property type="molecule type" value="Genomic_DNA"/>
</dbReference>
<feature type="compositionally biased region" description="Polar residues" evidence="1">
    <location>
        <begin position="26"/>
        <end position="38"/>
    </location>
</feature>
<feature type="compositionally biased region" description="Basic and acidic residues" evidence="1">
    <location>
        <begin position="39"/>
        <end position="49"/>
    </location>
</feature>
<dbReference type="OrthoDB" id="2290219at2759"/>
<name>A0A2Z7AS06_9LAMI</name>